<dbReference type="AlphaFoldDB" id="A0A8J2Q905"/>
<protein>
    <submittedName>
        <fullName evidence="1">Uncharacterized protein</fullName>
    </submittedName>
</protein>
<name>A0A8J2Q905_9BILA</name>
<dbReference type="OrthoDB" id="5873819at2759"/>
<keyword evidence="2" id="KW-1185">Reference proteome</keyword>
<evidence type="ECO:0000313" key="1">
    <source>
        <dbReference type="EMBL" id="CAG9531750.1"/>
    </source>
</evidence>
<dbReference type="EMBL" id="CAKAEH010000722">
    <property type="protein sequence ID" value="CAG9531750.1"/>
    <property type="molecule type" value="Genomic_DNA"/>
</dbReference>
<gene>
    <name evidence="1" type="ORF">CJOHNSTONI_LOCUS2125</name>
</gene>
<reference evidence="1" key="1">
    <citation type="submission" date="2021-09" db="EMBL/GenBank/DDBJ databases">
        <authorList>
            <consortium name="Pathogen Informatics"/>
        </authorList>
    </citation>
    <scope>NUCLEOTIDE SEQUENCE</scope>
</reference>
<sequence length="388" mass="43619">MEPKIIVASAPPPPLPPPPPPSLPMVIHYEHLAHHATTATAPSLAHIRNDLQISLQSSVPSSTSSSSTSTTSSVSYVENVSLQKREKLIAKMCNELQRRIPFKKKMVNFNKMSRNRTTTDNNVSKSRSQNHVYLAPTKQTNCLLLQRSTNIATNSFFQRAEVNMRNNCDNKQSKYYSNQRKNSGSEKFFKRHVTRQASFLAAVSASNSHRGEETRSFSTHDLRLDLNHSKKSHTWQDAGSTNHLTSYHANTARSDESSLTAVQRFSAHALDSSEIKNYSNLPHSHSAYYVAPENNFLNDIRCNDSTDQERQIVKKILNIPKISHYSTTNEGNGNSTSIRRTNITSKALINVPLVDDNIAFKINPIERSNYSNGTKINFENFFDTVSPQ</sequence>
<evidence type="ECO:0000313" key="2">
    <source>
        <dbReference type="Proteomes" id="UP000746747"/>
    </source>
</evidence>
<organism evidence="1 2">
    <name type="scientific">Cercopithifilaria johnstoni</name>
    <dbReference type="NCBI Taxonomy" id="2874296"/>
    <lineage>
        <taxon>Eukaryota</taxon>
        <taxon>Metazoa</taxon>
        <taxon>Ecdysozoa</taxon>
        <taxon>Nematoda</taxon>
        <taxon>Chromadorea</taxon>
        <taxon>Rhabditida</taxon>
        <taxon>Spirurina</taxon>
        <taxon>Spiruromorpha</taxon>
        <taxon>Filarioidea</taxon>
        <taxon>Onchocercidae</taxon>
        <taxon>Cercopithifilaria</taxon>
    </lineage>
</organism>
<dbReference type="Proteomes" id="UP000746747">
    <property type="component" value="Unassembled WGS sequence"/>
</dbReference>
<proteinExistence type="predicted"/>
<comment type="caution">
    <text evidence="1">The sequence shown here is derived from an EMBL/GenBank/DDBJ whole genome shotgun (WGS) entry which is preliminary data.</text>
</comment>
<accession>A0A8J2Q905</accession>